<dbReference type="GO" id="GO:0016491">
    <property type="term" value="F:oxidoreductase activity"/>
    <property type="evidence" value="ECO:0007669"/>
    <property type="project" value="UniProtKB-KW"/>
</dbReference>
<feature type="domain" description="FAD-binding FR-type" evidence="5">
    <location>
        <begin position="116"/>
        <end position="215"/>
    </location>
</feature>
<dbReference type="InterPro" id="IPR012675">
    <property type="entry name" value="Beta-grasp_dom_sf"/>
</dbReference>
<dbReference type="InterPro" id="IPR001433">
    <property type="entry name" value="OxRdtase_FAD/NAD-bd"/>
</dbReference>
<dbReference type="GO" id="GO:0008218">
    <property type="term" value="P:bioluminescence"/>
    <property type="evidence" value="ECO:0007669"/>
    <property type="project" value="UniProtKB-KW"/>
</dbReference>
<proteinExistence type="inferred from homology"/>
<evidence type="ECO:0000259" key="5">
    <source>
        <dbReference type="PROSITE" id="PS51384"/>
    </source>
</evidence>
<evidence type="ECO:0000256" key="3">
    <source>
        <dbReference type="ARBA" id="ARBA00038177"/>
    </source>
</evidence>
<dbReference type="SUPFAM" id="SSF54292">
    <property type="entry name" value="2Fe-2S ferredoxin-like"/>
    <property type="match status" value="1"/>
</dbReference>
<dbReference type="InterPro" id="IPR008333">
    <property type="entry name" value="Cbr1-like_FAD-bd_dom"/>
</dbReference>
<evidence type="ECO:0000313" key="7">
    <source>
        <dbReference type="Proteomes" id="UP000319142"/>
    </source>
</evidence>
<gene>
    <name evidence="6" type="ORF">FHK81_06755</name>
</gene>
<evidence type="ECO:0000256" key="2">
    <source>
        <dbReference type="ARBA" id="ARBA00023223"/>
    </source>
</evidence>
<feature type="domain" description="2Fe-2S ferredoxin-type" evidence="4">
    <location>
        <begin position="24"/>
        <end position="109"/>
    </location>
</feature>
<dbReference type="Pfam" id="PF00111">
    <property type="entry name" value="Fer2"/>
    <property type="match status" value="1"/>
</dbReference>
<dbReference type="GO" id="GO:0051536">
    <property type="term" value="F:iron-sulfur cluster binding"/>
    <property type="evidence" value="ECO:0007669"/>
    <property type="project" value="InterPro"/>
</dbReference>
<dbReference type="InterPro" id="IPR039261">
    <property type="entry name" value="FNR_nucleotide-bd"/>
</dbReference>
<organism evidence="6 7">
    <name type="scientific">Marinobacter vinifirmus</name>
    <dbReference type="NCBI Taxonomy" id="355591"/>
    <lineage>
        <taxon>Bacteria</taxon>
        <taxon>Pseudomonadati</taxon>
        <taxon>Pseudomonadota</taxon>
        <taxon>Gammaproteobacteria</taxon>
        <taxon>Pseudomonadales</taxon>
        <taxon>Marinobacteraceae</taxon>
        <taxon>Marinobacter</taxon>
    </lineage>
</organism>
<dbReference type="Pfam" id="PF00175">
    <property type="entry name" value="NAD_binding_1"/>
    <property type="match status" value="1"/>
</dbReference>
<dbReference type="PANTHER" id="PTHR47354">
    <property type="entry name" value="NADH OXIDOREDUCTASE HCR"/>
    <property type="match status" value="1"/>
</dbReference>
<dbReference type="Proteomes" id="UP000319142">
    <property type="component" value="Unassembled WGS sequence"/>
</dbReference>
<comment type="similarity">
    <text evidence="3">Belongs to the Fre/LuxG FAD/NAD(P) flavoprotein oxidoreductase family.</text>
</comment>
<dbReference type="Gene3D" id="2.40.30.10">
    <property type="entry name" value="Translation factors"/>
    <property type="match status" value="1"/>
</dbReference>
<protein>
    <submittedName>
        <fullName evidence="6">2Fe-2S iron-sulfur cluster binding domain-containing protein</fullName>
    </submittedName>
</protein>
<evidence type="ECO:0000313" key="6">
    <source>
        <dbReference type="EMBL" id="TVT34314.1"/>
    </source>
</evidence>
<reference evidence="6 7" key="1">
    <citation type="submission" date="2019-07" db="EMBL/GenBank/DDBJ databases">
        <title>The pathways for chlorine oxyanion respiration interact through the shared metabolite chlorate.</title>
        <authorList>
            <person name="Barnum T.P."/>
            <person name="Cheng Y."/>
            <person name="Hill K.A."/>
            <person name="Lucas L.N."/>
            <person name="Carlson H.K."/>
            <person name="Coates J.D."/>
        </authorList>
    </citation>
    <scope>NUCLEOTIDE SEQUENCE [LARGE SCALE GENOMIC DNA]</scope>
    <source>
        <strain evidence="6">UCB</strain>
    </source>
</reference>
<dbReference type="SUPFAM" id="SSF52343">
    <property type="entry name" value="Ferredoxin reductase-like, C-terminal NADP-linked domain"/>
    <property type="match status" value="1"/>
</dbReference>
<dbReference type="InterPro" id="IPR001041">
    <property type="entry name" value="2Fe-2S_ferredoxin-type"/>
</dbReference>
<dbReference type="InterPro" id="IPR036010">
    <property type="entry name" value="2Fe-2S_ferredoxin-like_sf"/>
</dbReference>
<dbReference type="PROSITE" id="PS51085">
    <property type="entry name" value="2FE2S_FER_2"/>
    <property type="match status" value="1"/>
</dbReference>
<dbReference type="AlphaFoldDB" id="A0A558BCS0"/>
<dbReference type="SUPFAM" id="SSF63380">
    <property type="entry name" value="Riboflavin synthase domain-like"/>
    <property type="match status" value="1"/>
</dbReference>
<dbReference type="EMBL" id="VMRX01000014">
    <property type="protein sequence ID" value="TVT34314.1"/>
    <property type="molecule type" value="Genomic_DNA"/>
</dbReference>
<dbReference type="PRINTS" id="PR00410">
    <property type="entry name" value="PHEHYDRXLASE"/>
</dbReference>
<dbReference type="InterPro" id="IPR017938">
    <property type="entry name" value="Riboflavin_synthase-like_b-brl"/>
</dbReference>
<keyword evidence="1" id="KW-0560">Oxidoreductase</keyword>
<dbReference type="Gene3D" id="3.10.20.30">
    <property type="match status" value="1"/>
</dbReference>
<dbReference type="PANTHER" id="PTHR47354:SF7">
    <property type="entry name" value="NAD(P)H-FLAVIN REDUCTASE"/>
    <property type="match status" value="1"/>
</dbReference>
<dbReference type="Gene3D" id="3.40.50.80">
    <property type="entry name" value="Nucleotide-binding domain of ferredoxin-NADP reductase (FNR) module"/>
    <property type="match status" value="1"/>
</dbReference>
<dbReference type="Pfam" id="PF00970">
    <property type="entry name" value="FAD_binding_6"/>
    <property type="match status" value="1"/>
</dbReference>
<evidence type="ECO:0000259" key="4">
    <source>
        <dbReference type="PROSITE" id="PS51085"/>
    </source>
</evidence>
<name>A0A558BCS0_9GAMM</name>
<dbReference type="CDD" id="cd06189">
    <property type="entry name" value="flavin_oxioreductase"/>
    <property type="match status" value="1"/>
</dbReference>
<dbReference type="PROSITE" id="PS51384">
    <property type="entry name" value="FAD_FR"/>
    <property type="match status" value="1"/>
</dbReference>
<keyword evidence="2" id="KW-0455">Luminescence</keyword>
<dbReference type="InterPro" id="IPR017927">
    <property type="entry name" value="FAD-bd_FR_type"/>
</dbReference>
<accession>A0A558BCS0</accession>
<evidence type="ECO:0000256" key="1">
    <source>
        <dbReference type="ARBA" id="ARBA00023002"/>
    </source>
</evidence>
<dbReference type="InterPro" id="IPR050415">
    <property type="entry name" value="MRET"/>
</dbReference>
<sequence>MRSGTVSVLKIVTPAPTDKAQAAYRVELQPAGLACGVAGAEDLLSAAAAAGIQAPAACRNGVCEICEATLITGQALNTRNQQTLSVGDRLMMCRTLALTDLKLEIPAIMATANHLPRQYAAKVVDVRSISHDVFRVELKLPRRRDVAFHAGQYLSVILPGEDPCYFSIASSPAAEHIELHIQASPDWVSARKVIDALTSGQDVTVELPNGKACLAAAPDKPLLLVAAGTGFAQMKSLVEFLQETRYSHPVTLFWGVRKHEDMYLRSLAQQWHEDWSNFSFVPVVGDDEDNDWGGHHDQLVRAVLASGADWQNVEVHASGSPTMVYTLMDALLEKGLPEQAFFSDVLEYAPRA</sequence>
<comment type="caution">
    <text evidence="6">The sequence shown here is derived from an EMBL/GenBank/DDBJ whole genome shotgun (WGS) entry which is preliminary data.</text>
</comment>